<keyword evidence="5" id="KW-1185">Reference proteome</keyword>
<evidence type="ECO:0000259" key="3">
    <source>
        <dbReference type="SMART" id="SM01027"/>
    </source>
</evidence>
<dbReference type="CDD" id="cd16295">
    <property type="entry name" value="TTHA0252-CPSF-like_MBL-fold"/>
    <property type="match status" value="1"/>
</dbReference>
<comment type="caution">
    <text evidence="4">The sequence shown here is derived from an EMBL/GenBank/DDBJ whole genome shotgun (WGS) entry which is preliminary data.</text>
</comment>
<name>A0A2S7SSQ2_9BACT</name>
<dbReference type="EMBL" id="PPSL01000005">
    <property type="protein sequence ID" value="PQJ09635.1"/>
    <property type="molecule type" value="Genomic_DNA"/>
</dbReference>
<dbReference type="SUPFAM" id="SSF56281">
    <property type="entry name" value="Metallo-hydrolase/oxidoreductase"/>
    <property type="match status" value="1"/>
</dbReference>
<feature type="domain" description="Beta-Casp" evidence="3">
    <location>
        <begin position="255"/>
        <end position="380"/>
    </location>
</feature>
<dbReference type="RefSeq" id="WP_105040406.1">
    <property type="nucleotide sequence ID" value="NZ_PPSL01000005.1"/>
</dbReference>
<dbReference type="GO" id="GO:0016787">
    <property type="term" value="F:hydrolase activity"/>
    <property type="evidence" value="ECO:0007669"/>
    <property type="project" value="UniProtKB-KW"/>
</dbReference>
<protein>
    <submittedName>
        <fullName evidence="4">MBL fold metallo-hydrolase</fullName>
    </submittedName>
</protein>
<dbReference type="InterPro" id="IPR050698">
    <property type="entry name" value="MBL"/>
</dbReference>
<dbReference type="PANTHER" id="PTHR11203:SF37">
    <property type="entry name" value="INTEGRATOR COMPLEX SUBUNIT 11"/>
    <property type="match status" value="1"/>
</dbReference>
<dbReference type="OrthoDB" id="9803916at2"/>
<dbReference type="InterPro" id="IPR001279">
    <property type="entry name" value="Metallo-B-lactamas"/>
</dbReference>
<reference evidence="4 5" key="1">
    <citation type="submission" date="2018-01" db="EMBL/GenBank/DDBJ databases">
        <title>A novel member of the phylum Bacteroidetes isolated from glacier ice.</title>
        <authorList>
            <person name="Liu Q."/>
            <person name="Xin Y.-H."/>
        </authorList>
    </citation>
    <scope>NUCLEOTIDE SEQUENCE [LARGE SCALE GENOMIC DNA]</scope>
    <source>
        <strain evidence="4 5">RB1R16</strain>
    </source>
</reference>
<dbReference type="GO" id="GO:0004521">
    <property type="term" value="F:RNA endonuclease activity"/>
    <property type="evidence" value="ECO:0007669"/>
    <property type="project" value="TreeGrafter"/>
</dbReference>
<dbReference type="Gene3D" id="3.40.50.10890">
    <property type="match status" value="1"/>
</dbReference>
<sequence length="470" mass="52984">MKITFHGAARTVTGSKHVFQLQSGKKILLDCGLFQGMGKQTTELNSEWGFIPAEIDHVIISHAHIDHIGLLPKLVKEGYKGKIYCTPATASLIKILLIDSARIQEEDIRYVNKVRIRDHKPAVDALYTEEDANMVFPLLETISYHEHFIIENGVELLFTDCGHILGSAAVNLKINENGKDIHLTFSGDIGRYRDMILKSPEVFPQADYIIMESTYGDRLHDESKVSNEALLKVIVDTCLKNHGKLIVPAFSMARTQEILFMLNQLELEGRLPPLNYYVDSPLSIKITETVKRYPDSYNAHVRKILKDDTDIFAFKGLKYIEKVQDSIALNDTDEPCVIISASGMAEAGRVKHHIANNIGGAKNTILLTGYCEPLSLGGRLKLKPDVVRIFGKEFSVKARIEEITSLSAHGDYDDMCQWLACQDPSLVSKLFLVHGDYEAQEKFRERLMKKGFRDVFIPRQHETVDLGEIE</sequence>
<evidence type="ECO:0000259" key="2">
    <source>
        <dbReference type="SMART" id="SM00849"/>
    </source>
</evidence>
<dbReference type="Proteomes" id="UP000239872">
    <property type="component" value="Unassembled WGS sequence"/>
</dbReference>
<dbReference type="Pfam" id="PF00753">
    <property type="entry name" value="Lactamase_B"/>
    <property type="match status" value="1"/>
</dbReference>
<proteinExistence type="predicted"/>
<keyword evidence="1 4" id="KW-0378">Hydrolase</keyword>
<evidence type="ECO:0000313" key="5">
    <source>
        <dbReference type="Proteomes" id="UP000239872"/>
    </source>
</evidence>
<dbReference type="SMART" id="SM00849">
    <property type="entry name" value="Lactamase_B"/>
    <property type="match status" value="1"/>
</dbReference>
<gene>
    <name evidence="4" type="ORF">CJD36_016995</name>
</gene>
<dbReference type="InterPro" id="IPR022712">
    <property type="entry name" value="Beta_Casp"/>
</dbReference>
<accession>A0A2S7SSQ2</accession>
<evidence type="ECO:0000256" key="1">
    <source>
        <dbReference type="ARBA" id="ARBA00022801"/>
    </source>
</evidence>
<dbReference type="InterPro" id="IPR036866">
    <property type="entry name" value="RibonucZ/Hydroxyglut_hydro"/>
</dbReference>
<dbReference type="PANTHER" id="PTHR11203">
    <property type="entry name" value="CLEAVAGE AND POLYADENYLATION SPECIFICITY FACTOR FAMILY MEMBER"/>
    <property type="match status" value="1"/>
</dbReference>
<dbReference type="AlphaFoldDB" id="A0A2S7SSQ2"/>
<feature type="domain" description="Metallo-beta-lactamase" evidence="2">
    <location>
        <begin position="15"/>
        <end position="242"/>
    </location>
</feature>
<dbReference type="InterPro" id="IPR011108">
    <property type="entry name" value="RMMBL"/>
</dbReference>
<organism evidence="4 5">
    <name type="scientific">Flavipsychrobacter stenotrophus</name>
    <dbReference type="NCBI Taxonomy" id="2077091"/>
    <lineage>
        <taxon>Bacteria</taxon>
        <taxon>Pseudomonadati</taxon>
        <taxon>Bacteroidota</taxon>
        <taxon>Chitinophagia</taxon>
        <taxon>Chitinophagales</taxon>
        <taxon>Chitinophagaceae</taxon>
        <taxon>Flavipsychrobacter</taxon>
    </lineage>
</organism>
<evidence type="ECO:0000313" key="4">
    <source>
        <dbReference type="EMBL" id="PQJ09635.1"/>
    </source>
</evidence>
<dbReference type="SMART" id="SM01027">
    <property type="entry name" value="Beta-Casp"/>
    <property type="match status" value="1"/>
</dbReference>
<dbReference type="Pfam" id="PF07521">
    <property type="entry name" value="RMMBL"/>
    <property type="match status" value="1"/>
</dbReference>
<dbReference type="Pfam" id="PF10996">
    <property type="entry name" value="Beta-Casp"/>
    <property type="match status" value="1"/>
</dbReference>
<dbReference type="Gene3D" id="3.60.15.10">
    <property type="entry name" value="Ribonuclease Z/Hydroxyacylglutathione hydrolase-like"/>
    <property type="match status" value="1"/>
</dbReference>